<dbReference type="OrthoDB" id="5835829at2759"/>
<dbReference type="SUPFAM" id="SSF53756">
    <property type="entry name" value="UDP-Glycosyltransferase/glycogen phosphorylase"/>
    <property type="match status" value="1"/>
</dbReference>
<comment type="similarity">
    <text evidence="1 4">Belongs to the UDP-glycosyltransferase family.</text>
</comment>
<evidence type="ECO:0000256" key="2">
    <source>
        <dbReference type="ARBA" id="ARBA00022679"/>
    </source>
</evidence>
<accession>A0A251VBE6</accession>
<dbReference type="EMBL" id="MNCJ02000318">
    <property type="protein sequence ID" value="KAF5816568.1"/>
    <property type="molecule type" value="Genomic_DNA"/>
</dbReference>
<dbReference type="OMA" id="MARFAHI"/>
<dbReference type="EC" id="2.4.1.-" evidence="5"/>
<dbReference type="FunCoup" id="A0A251VBE6">
    <property type="interactions" value="867"/>
</dbReference>
<dbReference type="Gramene" id="mRNA:HanXRQr2_Chr03g0135711">
    <property type="protein sequence ID" value="CDS:HanXRQr2_Chr03g0135711.1"/>
    <property type="gene ID" value="HanXRQr2_Chr03g0135711"/>
</dbReference>
<dbReference type="PROSITE" id="PS00375">
    <property type="entry name" value="UDPGT"/>
    <property type="match status" value="1"/>
</dbReference>
<evidence type="ECO:0000256" key="1">
    <source>
        <dbReference type="ARBA" id="ARBA00009995"/>
    </source>
</evidence>
<keyword evidence="8" id="KW-1185">Reference proteome</keyword>
<comment type="function">
    <text evidence="3">May glycosylate diterpenes or flavonols in leaves.</text>
</comment>
<name>A0A251VBE6_HELAN</name>
<evidence type="ECO:0000313" key="6">
    <source>
        <dbReference type="EMBL" id="KAF5816568.1"/>
    </source>
</evidence>
<sequence length="486" mass="53931">MAKTVAKLVFIPAPGLGHIMSTIEIAKVLANRDQRLSVTVLIIKPPNSSSNSPVTTYIGSLAKRSMDRISFIELPQHETPTTRDSKGPLASFAEYMNNHREYVRNIVGGMISQPGQSRIVGFVIDMFCLCMIDVANEFDIPTYVFFTSSAAFLGLKLYIQTLCDDHNQDVVELSHSNTEIAVPTFVKLVPTKVFPNMAQTRETLEFLLSSARRLREVKAIIVNSFSELETHAIESLSSDNSIPTLYPVGPILNLESGSGAEKPLDDDLIRWLDNQPPSSVVFLCFGSMGSFEEVQVKEIARALEHSGHRFVWSLRQPPVDKRSRLTRDYEDPGVVLPEGFLERMAAIGKVIGWAPQVAVLGHCAVGGFVSHCGWNSLLESLWFGVPVATWPMYAEQHMNAFELVVELGLAVEITMDYKKNLSKPMAEAVVVKAEEIENGIRRLMEDDLVRTKVKKISEKSRSTVVEGGSSYSAFGYLIQDFIKNVS</sequence>
<dbReference type="Pfam" id="PF00201">
    <property type="entry name" value="UDPGT"/>
    <property type="match status" value="1"/>
</dbReference>
<dbReference type="InterPro" id="IPR002213">
    <property type="entry name" value="UDP_glucos_trans"/>
</dbReference>
<protein>
    <recommendedName>
        <fullName evidence="5">Glycosyltransferase</fullName>
        <ecNumber evidence="5">2.4.1.-</ecNumber>
    </recommendedName>
</protein>
<dbReference type="InterPro" id="IPR050481">
    <property type="entry name" value="UDP-glycosyltransf_plant"/>
</dbReference>
<evidence type="ECO:0000313" key="8">
    <source>
        <dbReference type="Proteomes" id="UP000215914"/>
    </source>
</evidence>
<evidence type="ECO:0000256" key="3">
    <source>
        <dbReference type="ARBA" id="ARBA00053747"/>
    </source>
</evidence>
<evidence type="ECO:0000313" key="7">
    <source>
        <dbReference type="EMBL" id="OTG32920.1"/>
    </source>
</evidence>
<dbReference type="InParanoid" id="A0A251VBE6"/>
<keyword evidence="4 6" id="KW-0328">Glycosyltransferase</keyword>
<dbReference type="CDD" id="cd03784">
    <property type="entry name" value="GT1_Gtf-like"/>
    <property type="match status" value="1"/>
</dbReference>
<dbReference type="Gene3D" id="3.40.50.2000">
    <property type="entry name" value="Glycogen Phosphorylase B"/>
    <property type="match status" value="2"/>
</dbReference>
<dbReference type="GO" id="GO:0035251">
    <property type="term" value="F:UDP-glucosyltransferase activity"/>
    <property type="evidence" value="ECO:0000318"/>
    <property type="project" value="GO_Central"/>
</dbReference>
<organism evidence="7 8">
    <name type="scientific">Helianthus annuus</name>
    <name type="common">Common sunflower</name>
    <dbReference type="NCBI Taxonomy" id="4232"/>
    <lineage>
        <taxon>Eukaryota</taxon>
        <taxon>Viridiplantae</taxon>
        <taxon>Streptophyta</taxon>
        <taxon>Embryophyta</taxon>
        <taxon>Tracheophyta</taxon>
        <taxon>Spermatophyta</taxon>
        <taxon>Magnoliopsida</taxon>
        <taxon>eudicotyledons</taxon>
        <taxon>Gunneridae</taxon>
        <taxon>Pentapetalae</taxon>
        <taxon>asterids</taxon>
        <taxon>campanulids</taxon>
        <taxon>Asterales</taxon>
        <taxon>Asteraceae</taxon>
        <taxon>Asteroideae</taxon>
        <taxon>Heliantheae alliance</taxon>
        <taxon>Heliantheae</taxon>
        <taxon>Helianthus</taxon>
    </lineage>
</organism>
<gene>
    <name evidence="7" type="ORF">HannXRQ_Chr03g0091881</name>
    <name evidence="6" type="ORF">HanXRQr2_Chr03g0135711</name>
</gene>
<dbReference type="InterPro" id="IPR035595">
    <property type="entry name" value="UDP_glycos_trans_CS"/>
</dbReference>
<keyword evidence="2 4" id="KW-0808">Transferase</keyword>
<dbReference type="AlphaFoldDB" id="A0A251VBE6"/>
<proteinExistence type="inferred from homology"/>
<reference evidence="7" key="2">
    <citation type="submission" date="2017-02" db="EMBL/GenBank/DDBJ databases">
        <title>Sunflower complete genome.</title>
        <authorList>
            <person name="Langlade N."/>
            <person name="Munos S."/>
        </authorList>
    </citation>
    <scope>NUCLEOTIDE SEQUENCE [LARGE SCALE GENOMIC DNA]</scope>
    <source>
        <tissue evidence="7">Leaves</tissue>
    </source>
</reference>
<dbReference type="PANTHER" id="PTHR48048:SF45">
    <property type="entry name" value="GLYCOSYLTRANSFERASE"/>
    <property type="match status" value="1"/>
</dbReference>
<evidence type="ECO:0000256" key="4">
    <source>
        <dbReference type="RuleBase" id="RU003718"/>
    </source>
</evidence>
<dbReference type="FunFam" id="3.40.50.2000:FF:000056">
    <property type="entry name" value="Glycosyltransferase"/>
    <property type="match status" value="1"/>
</dbReference>
<dbReference type="PANTHER" id="PTHR48048">
    <property type="entry name" value="GLYCOSYLTRANSFERASE"/>
    <property type="match status" value="1"/>
</dbReference>
<reference evidence="6" key="3">
    <citation type="submission" date="2020-06" db="EMBL/GenBank/DDBJ databases">
        <title>Helianthus annuus Genome sequencing and assembly Release 2.</title>
        <authorList>
            <person name="Gouzy J."/>
            <person name="Langlade N."/>
            <person name="Munos S."/>
        </authorList>
    </citation>
    <scope>NUCLEOTIDE SEQUENCE</scope>
    <source>
        <tissue evidence="6">Leaves</tissue>
    </source>
</reference>
<dbReference type="EMBL" id="CM007892">
    <property type="protein sequence ID" value="OTG32920.1"/>
    <property type="molecule type" value="Genomic_DNA"/>
</dbReference>
<reference evidence="6 8" key="1">
    <citation type="journal article" date="2017" name="Nature">
        <title>The sunflower genome provides insights into oil metabolism, flowering and Asterid evolution.</title>
        <authorList>
            <person name="Badouin H."/>
            <person name="Gouzy J."/>
            <person name="Grassa C.J."/>
            <person name="Murat F."/>
            <person name="Staton S.E."/>
            <person name="Cottret L."/>
            <person name="Lelandais-Briere C."/>
            <person name="Owens G.L."/>
            <person name="Carrere S."/>
            <person name="Mayjonade B."/>
            <person name="Legrand L."/>
            <person name="Gill N."/>
            <person name="Kane N.C."/>
            <person name="Bowers J.E."/>
            <person name="Hubner S."/>
            <person name="Bellec A."/>
            <person name="Berard A."/>
            <person name="Berges H."/>
            <person name="Blanchet N."/>
            <person name="Boniface M.C."/>
            <person name="Brunel D."/>
            <person name="Catrice O."/>
            <person name="Chaidir N."/>
            <person name="Claudel C."/>
            <person name="Donnadieu C."/>
            <person name="Faraut T."/>
            <person name="Fievet G."/>
            <person name="Helmstetter N."/>
            <person name="King M."/>
            <person name="Knapp S.J."/>
            <person name="Lai Z."/>
            <person name="Le Paslier M.C."/>
            <person name="Lippi Y."/>
            <person name="Lorenzon L."/>
            <person name="Mandel J.R."/>
            <person name="Marage G."/>
            <person name="Marchand G."/>
            <person name="Marquand E."/>
            <person name="Bret-Mestries E."/>
            <person name="Morien E."/>
            <person name="Nambeesan S."/>
            <person name="Nguyen T."/>
            <person name="Pegot-Espagnet P."/>
            <person name="Pouilly N."/>
            <person name="Raftis F."/>
            <person name="Sallet E."/>
            <person name="Schiex T."/>
            <person name="Thomas J."/>
            <person name="Vandecasteele C."/>
            <person name="Vares D."/>
            <person name="Vear F."/>
            <person name="Vautrin S."/>
            <person name="Crespi M."/>
            <person name="Mangin B."/>
            <person name="Burke J.M."/>
            <person name="Salse J."/>
            <person name="Munos S."/>
            <person name="Vincourt P."/>
            <person name="Rieseberg L.H."/>
            <person name="Langlade N.B."/>
        </authorList>
    </citation>
    <scope>NUCLEOTIDE SEQUENCE [LARGE SCALE GENOMIC DNA]</scope>
    <source>
        <strain evidence="8">cv. SF193</strain>
        <tissue evidence="6">Leaves</tissue>
    </source>
</reference>
<evidence type="ECO:0000256" key="5">
    <source>
        <dbReference type="RuleBase" id="RU362057"/>
    </source>
</evidence>
<dbReference type="Proteomes" id="UP000215914">
    <property type="component" value="Chromosome 3"/>
</dbReference>